<proteinExistence type="predicted"/>
<reference evidence="1 2" key="1">
    <citation type="submission" date="2023-07" db="EMBL/GenBank/DDBJ databases">
        <title>Paenibacillus sp. JX-17 nov. isolated from soil.</title>
        <authorList>
            <person name="Wan Y."/>
            <person name="Liu B."/>
        </authorList>
    </citation>
    <scope>NUCLEOTIDE SEQUENCE [LARGE SCALE GENOMIC DNA]</scope>
    <source>
        <strain evidence="1 2">JX-17</strain>
    </source>
</reference>
<keyword evidence="2" id="KW-1185">Reference proteome</keyword>
<dbReference type="EMBL" id="JAUQTB010000011">
    <property type="protein sequence ID" value="MDO7908045.1"/>
    <property type="molecule type" value="Genomic_DNA"/>
</dbReference>
<evidence type="ECO:0000313" key="2">
    <source>
        <dbReference type="Proteomes" id="UP001240171"/>
    </source>
</evidence>
<comment type="caution">
    <text evidence="1">The sequence shown here is derived from an EMBL/GenBank/DDBJ whole genome shotgun (WGS) entry which is preliminary data.</text>
</comment>
<name>A0ABT9CFJ5_9BACL</name>
<dbReference type="Proteomes" id="UP001240171">
    <property type="component" value="Unassembled WGS sequence"/>
</dbReference>
<accession>A0ABT9CFJ5</accession>
<organism evidence="1 2">
    <name type="scientific">Paenibacillus lacisoli</name>
    <dbReference type="NCBI Taxonomy" id="3064525"/>
    <lineage>
        <taxon>Bacteria</taxon>
        <taxon>Bacillati</taxon>
        <taxon>Bacillota</taxon>
        <taxon>Bacilli</taxon>
        <taxon>Bacillales</taxon>
        <taxon>Paenibacillaceae</taxon>
        <taxon>Paenibacillus</taxon>
    </lineage>
</organism>
<sequence>MLYDPTIFENVKVALENEIYDLDNLSQAVVIQGRQDLMDLAVLSRRFMLAFALPQHFGITAEVELSSSLHDLAGELLQLAGTEPIGCRLDIRFRMKLREPEAVCAQISSVLSGIWGPEPRIAQHLTYTFGTEGYLNRIDVTFDRKIGEEQMDDLAELLDYVLRSLRALHELDTQNEQ</sequence>
<dbReference type="RefSeq" id="WP_305025264.1">
    <property type="nucleotide sequence ID" value="NZ_JAUQTB010000011.1"/>
</dbReference>
<protein>
    <submittedName>
        <fullName evidence="1">Uncharacterized protein</fullName>
    </submittedName>
</protein>
<evidence type="ECO:0000313" key="1">
    <source>
        <dbReference type="EMBL" id="MDO7908045.1"/>
    </source>
</evidence>
<gene>
    <name evidence="1" type="ORF">Q5741_16655</name>
</gene>